<evidence type="ECO:0000259" key="1">
    <source>
        <dbReference type="Pfam" id="PF01261"/>
    </source>
</evidence>
<comment type="caution">
    <text evidence="2">The sequence shown here is derived from an EMBL/GenBank/DDBJ whole genome shotgun (WGS) entry which is preliminary data.</text>
</comment>
<dbReference type="Proteomes" id="UP001527882">
    <property type="component" value="Unassembled WGS sequence"/>
</dbReference>
<dbReference type="SUPFAM" id="SSF51658">
    <property type="entry name" value="Xylose isomerase-like"/>
    <property type="match status" value="1"/>
</dbReference>
<dbReference type="PANTHER" id="PTHR12110:SF41">
    <property type="entry name" value="INOSOSE DEHYDRATASE"/>
    <property type="match status" value="1"/>
</dbReference>
<name>A0ABT4QJ55_9BACL</name>
<organism evidence="2 3">
    <name type="scientific">Paenibacillus gyeongsangnamensis</name>
    <dbReference type="NCBI Taxonomy" id="3388067"/>
    <lineage>
        <taxon>Bacteria</taxon>
        <taxon>Bacillati</taxon>
        <taxon>Bacillota</taxon>
        <taxon>Bacilli</taxon>
        <taxon>Bacillales</taxon>
        <taxon>Paenibacillaceae</taxon>
        <taxon>Paenibacillus</taxon>
    </lineage>
</organism>
<proteinExistence type="predicted"/>
<dbReference type="GO" id="GO:0016853">
    <property type="term" value="F:isomerase activity"/>
    <property type="evidence" value="ECO:0007669"/>
    <property type="project" value="UniProtKB-KW"/>
</dbReference>
<gene>
    <name evidence="2" type="ORF">O9H85_32050</name>
</gene>
<dbReference type="PANTHER" id="PTHR12110">
    <property type="entry name" value="HYDROXYPYRUVATE ISOMERASE"/>
    <property type="match status" value="1"/>
</dbReference>
<dbReference type="InterPro" id="IPR050312">
    <property type="entry name" value="IolE/XylAMocC-like"/>
</dbReference>
<keyword evidence="2" id="KW-0413">Isomerase</keyword>
<dbReference type="RefSeq" id="WP_269885444.1">
    <property type="nucleotide sequence ID" value="NZ_JAQAGZ010000028.1"/>
</dbReference>
<sequence>MNRFRLGILTDEVSQDIREAIRFAGQFGMEALELRSVDDRPLHQLEDEELENIKLLAESSGITICALSAPIFKCELDDPEEVKSHIALAQRYIAIAKLLGAPRIRAFSFWARASFDEALPNIVRELKRIAPYFEEASLTLLLEFDPSVYACNARKTAQLVDAVASPAVKALYDPGNDLWDPDGEIPYPDGYEALKGRIGHIHLKDAVHTDAGVEAVAIGTGRVDYRGLIRRLAEDGYDGYLVLETHYRLGSKLTEEQLKRPMGRSFSDGGREASEEAARSLLDLLGELKLRD</sequence>
<evidence type="ECO:0000313" key="2">
    <source>
        <dbReference type="EMBL" id="MCZ8516911.1"/>
    </source>
</evidence>
<dbReference type="InterPro" id="IPR036237">
    <property type="entry name" value="Xyl_isomerase-like_sf"/>
</dbReference>
<evidence type="ECO:0000313" key="3">
    <source>
        <dbReference type="Proteomes" id="UP001527882"/>
    </source>
</evidence>
<dbReference type="EMBL" id="JAQAGZ010000028">
    <property type="protein sequence ID" value="MCZ8516911.1"/>
    <property type="molecule type" value="Genomic_DNA"/>
</dbReference>
<accession>A0ABT4QJ55</accession>
<dbReference type="InterPro" id="IPR013022">
    <property type="entry name" value="Xyl_isomerase-like_TIM-brl"/>
</dbReference>
<reference evidence="2 3" key="1">
    <citation type="submission" date="2022-12" db="EMBL/GenBank/DDBJ databases">
        <title>Draft genome sequence of Paenibacillus sp. dW9.</title>
        <authorList>
            <person name="Choi E.-W."/>
            <person name="Kim D.-U."/>
        </authorList>
    </citation>
    <scope>NUCLEOTIDE SEQUENCE [LARGE SCALE GENOMIC DNA]</scope>
    <source>
        <strain evidence="3">dW9</strain>
    </source>
</reference>
<feature type="domain" description="Xylose isomerase-like TIM barrel" evidence="1">
    <location>
        <begin position="22"/>
        <end position="252"/>
    </location>
</feature>
<dbReference type="Gene3D" id="3.20.20.150">
    <property type="entry name" value="Divalent-metal-dependent TIM barrel enzymes"/>
    <property type="match status" value="1"/>
</dbReference>
<protein>
    <submittedName>
        <fullName evidence="2">Sugar phosphate isomerase/epimerase</fullName>
    </submittedName>
</protein>
<dbReference type="Pfam" id="PF01261">
    <property type="entry name" value="AP_endonuc_2"/>
    <property type="match status" value="1"/>
</dbReference>
<keyword evidence="3" id="KW-1185">Reference proteome</keyword>